<comment type="similarity">
    <text evidence="7">Belongs to the PpiD chaperone family.</text>
</comment>
<sequence length="486" mass="56534">MITWMQRHKKWLVSTIWISTIAFVGAGFVGWGSYDFGKQGGAVAVVGDREISVSEYQREYSTLYEQYSRIFGKDFNQEMADKLKLKDLAYKMSIEKNLILSYADELGLQVTDEDIAKELLKYDAFIKNGKFDKDTYIKVLNRNGTTATEFEDSLKRSILLQKIEGLFQVSATNTEVKLLNQLLFLEDNIDIKILDANSIVVKEDDNKIKEYWEKNKANYLSDNSYDFDYAVVDVKKANHSLEDMKKYYENFKTDFRKENDKIKNFEEAKDDVQFALDLKDTKRDALKEYIKYKKNQKEFTKNIVLFENQLPYGKNNTIITKAKAGDLKKPFLHGDKYIIVKLNKKMFPKQLTFEQAKAKVTQDFINNEKSLKLKALSKKELDNFKGTNIGWVSRSSISKVSGLNQMEASQFLEKLFNTETKKGEVRIGNKVVLFKINDSRFANYEESRDASVKQTLENLQNSELMNNLIKRLENRYEIQSSLEIKE</sequence>
<evidence type="ECO:0000256" key="4">
    <source>
        <dbReference type="ARBA" id="ARBA00022989"/>
    </source>
</evidence>
<evidence type="ECO:0000259" key="9">
    <source>
        <dbReference type="Pfam" id="PF13145"/>
    </source>
</evidence>
<dbReference type="Proteomes" id="UP000233248">
    <property type="component" value="Unassembled WGS sequence"/>
</dbReference>
<dbReference type="GO" id="GO:0003755">
    <property type="term" value="F:peptidyl-prolyl cis-trans isomerase activity"/>
    <property type="evidence" value="ECO:0007669"/>
    <property type="project" value="InterPro"/>
</dbReference>
<organism evidence="10 11">
    <name type="scientific">Malaciobacter halophilus</name>
    <dbReference type="NCBI Taxonomy" id="197482"/>
    <lineage>
        <taxon>Bacteria</taxon>
        <taxon>Pseudomonadati</taxon>
        <taxon>Campylobacterota</taxon>
        <taxon>Epsilonproteobacteria</taxon>
        <taxon>Campylobacterales</taxon>
        <taxon>Arcobacteraceae</taxon>
        <taxon>Malaciobacter</taxon>
    </lineage>
</organism>
<dbReference type="InterPro" id="IPR052029">
    <property type="entry name" value="PpiD_chaperone"/>
</dbReference>
<dbReference type="SUPFAM" id="SSF109998">
    <property type="entry name" value="Triger factor/SurA peptide-binding domain-like"/>
    <property type="match status" value="1"/>
</dbReference>
<proteinExistence type="inferred from homology"/>
<comment type="caution">
    <text evidence="10">The sequence shown here is derived from an EMBL/GenBank/DDBJ whole genome shotgun (WGS) entry which is preliminary data.</text>
</comment>
<name>A0A2N1J6J2_9BACT</name>
<dbReference type="OrthoDB" id="9788030at2"/>
<dbReference type="InterPro" id="IPR027304">
    <property type="entry name" value="Trigger_fact/SurA_dom_sf"/>
</dbReference>
<dbReference type="RefSeq" id="WP_101183141.1">
    <property type="nucleotide sequence ID" value="NZ_CP031218.1"/>
</dbReference>
<evidence type="ECO:0000256" key="7">
    <source>
        <dbReference type="ARBA" id="ARBA00038408"/>
    </source>
</evidence>
<evidence type="ECO:0000256" key="6">
    <source>
        <dbReference type="ARBA" id="ARBA00023186"/>
    </source>
</evidence>
<reference evidence="10 11" key="1">
    <citation type="submission" date="2017-09" db="EMBL/GenBank/DDBJ databases">
        <title>Genomics of the genus Arcobacter.</title>
        <authorList>
            <person name="Perez-Cataluna A."/>
            <person name="Figueras M.J."/>
            <person name="Salas-Masso N."/>
        </authorList>
    </citation>
    <scope>NUCLEOTIDE SEQUENCE [LARGE SCALE GENOMIC DNA]</scope>
    <source>
        <strain evidence="10 11">DSM 18005</strain>
    </source>
</reference>
<dbReference type="InterPro" id="IPR000297">
    <property type="entry name" value="PPIase_PpiC"/>
</dbReference>
<feature type="domain" description="PpiC" evidence="9">
    <location>
        <begin position="242"/>
        <end position="357"/>
    </location>
</feature>
<dbReference type="GO" id="GO:0005886">
    <property type="term" value="C:plasma membrane"/>
    <property type="evidence" value="ECO:0007669"/>
    <property type="project" value="UniProtKB-SubCell"/>
</dbReference>
<dbReference type="Pfam" id="PF13624">
    <property type="entry name" value="SurA_N_3"/>
    <property type="match status" value="1"/>
</dbReference>
<keyword evidence="6" id="KW-0143">Chaperone</keyword>
<dbReference type="KEGG" id="ahs:AHALO_1605"/>
<evidence type="ECO:0000256" key="8">
    <source>
        <dbReference type="SAM" id="Phobius"/>
    </source>
</evidence>
<protein>
    <submittedName>
        <fullName evidence="10">Peptidylprolyl isomerase</fullName>
    </submittedName>
</protein>
<keyword evidence="4 8" id="KW-1133">Transmembrane helix</keyword>
<dbReference type="PANTHER" id="PTHR47529:SF1">
    <property type="entry name" value="PERIPLASMIC CHAPERONE PPID"/>
    <property type="match status" value="1"/>
</dbReference>
<feature type="transmembrane region" description="Helical" evidence="8">
    <location>
        <begin position="12"/>
        <end position="34"/>
    </location>
</feature>
<keyword evidence="2" id="KW-1003">Cell membrane</keyword>
<keyword evidence="11" id="KW-1185">Reference proteome</keyword>
<keyword evidence="10" id="KW-0413">Isomerase</keyword>
<dbReference type="EMBL" id="NXIF01000002">
    <property type="protein sequence ID" value="PKI82188.1"/>
    <property type="molecule type" value="Genomic_DNA"/>
</dbReference>
<evidence type="ECO:0000313" key="11">
    <source>
        <dbReference type="Proteomes" id="UP000233248"/>
    </source>
</evidence>
<evidence type="ECO:0000256" key="5">
    <source>
        <dbReference type="ARBA" id="ARBA00023136"/>
    </source>
</evidence>
<dbReference type="PANTHER" id="PTHR47529">
    <property type="entry name" value="PEPTIDYL-PROLYL CIS-TRANS ISOMERASE D"/>
    <property type="match status" value="1"/>
</dbReference>
<dbReference type="Pfam" id="PF13145">
    <property type="entry name" value="Rotamase_2"/>
    <property type="match status" value="1"/>
</dbReference>
<evidence type="ECO:0000256" key="2">
    <source>
        <dbReference type="ARBA" id="ARBA00022475"/>
    </source>
</evidence>
<dbReference type="Gene3D" id="1.10.4030.10">
    <property type="entry name" value="Porin chaperone SurA, peptide-binding domain"/>
    <property type="match status" value="1"/>
</dbReference>
<evidence type="ECO:0000256" key="1">
    <source>
        <dbReference type="ARBA" id="ARBA00004401"/>
    </source>
</evidence>
<evidence type="ECO:0000313" key="10">
    <source>
        <dbReference type="EMBL" id="PKI82188.1"/>
    </source>
</evidence>
<keyword evidence="3 8" id="KW-0812">Transmembrane</keyword>
<dbReference type="AlphaFoldDB" id="A0A2N1J6J2"/>
<keyword evidence="5 8" id="KW-0472">Membrane</keyword>
<comment type="subcellular location">
    <subcellularLocation>
        <location evidence="1">Cell membrane</location>
        <topology evidence="1">Single-pass type II membrane protein</topology>
    </subcellularLocation>
</comment>
<evidence type="ECO:0000256" key="3">
    <source>
        <dbReference type="ARBA" id="ARBA00022692"/>
    </source>
</evidence>
<gene>
    <name evidence="10" type="ORF">CP960_00085</name>
</gene>
<accession>A0A2N1J6J2</accession>